<accession>D8LBC2</accession>
<dbReference type="OMA" id="GENIYML"/>
<dbReference type="InParanoid" id="D8LBC2"/>
<dbReference type="FunCoup" id="D8LBC2">
    <property type="interactions" value="44"/>
</dbReference>
<evidence type="ECO:0000313" key="3">
    <source>
        <dbReference type="Proteomes" id="UP000002630"/>
    </source>
</evidence>
<evidence type="ECO:0000259" key="1">
    <source>
        <dbReference type="Pfam" id="PF00561"/>
    </source>
</evidence>
<name>D8LBC2_ECTSI</name>
<feature type="domain" description="AB hydrolase-1" evidence="1">
    <location>
        <begin position="46"/>
        <end position="136"/>
    </location>
</feature>
<gene>
    <name evidence="2" type="ORF">Esi_0000_0369</name>
</gene>
<dbReference type="EMBL" id="FN649726">
    <property type="protein sequence ID" value="CBN76631.1"/>
    <property type="molecule type" value="Genomic_DNA"/>
</dbReference>
<dbReference type="InterPro" id="IPR000073">
    <property type="entry name" value="AB_hydrolase_1"/>
</dbReference>
<dbReference type="AlphaFoldDB" id="D8LBC2"/>
<dbReference type="OrthoDB" id="446723at2759"/>
<dbReference type="Proteomes" id="UP000002630">
    <property type="component" value="Linkage Group LG01"/>
</dbReference>
<dbReference type="PANTHER" id="PTHR12277">
    <property type="entry name" value="ALPHA/BETA HYDROLASE DOMAIN-CONTAINING PROTEIN"/>
    <property type="match status" value="1"/>
</dbReference>
<evidence type="ECO:0000313" key="2">
    <source>
        <dbReference type="EMBL" id="CBN76631.1"/>
    </source>
</evidence>
<proteinExistence type="predicted"/>
<dbReference type="Pfam" id="PF00561">
    <property type="entry name" value="Abhydrolase_1"/>
    <property type="match status" value="1"/>
</dbReference>
<dbReference type="EMBL" id="FN647682">
    <property type="protein sequence ID" value="CBN76631.1"/>
    <property type="molecule type" value="Genomic_DNA"/>
</dbReference>
<dbReference type="PANTHER" id="PTHR12277:SF81">
    <property type="entry name" value="PROTEIN ABHD13"/>
    <property type="match status" value="1"/>
</dbReference>
<dbReference type="eggNOG" id="KOG1552">
    <property type="taxonomic scope" value="Eukaryota"/>
</dbReference>
<protein>
    <recommendedName>
        <fullName evidence="1">AB hydrolase-1 domain-containing protein</fullName>
    </recommendedName>
</protein>
<keyword evidence="3" id="KW-1185">Reference proteome</keyword>
<dbReference type="STRING" id="2880.D8LBC2"/>
<organism evidence="2 3">
    <name type="scientific">Ectocarpus siliculosus</name>
    <name type="common">Brown alga</name>
    <name type="synonym">Conferva siliculosa</name>
    <dbReference type="NCBI Taxonomy" id="2880"/>
    <lineage>
        <taxon>Eukaryota</taxon>
        <taxon>Sar</taxon>
        <taxon>Stramenopiles</taxon>
        <taxon>Ochrophyta</taxon>
        <taxon>PX clade</taxon>
        <taxon>Phaeophyceae</taxon>
        <taxon>Ectocarpales</taxon>
        <taxon>Ectocarpaceae</taxon>
        <taxon>Ectocarpus</taxon>
    </lineage>
</organism>
<sequence length="260" mass="29382">MGGTISTLVFQPPPATFLHNKKHFWLQTRNQHRIPVFHVERSSQITILFSHGNAEDLGLIYEWFYDFSRQLNVNVLAYEYSGYGKSEGTVSEDNCYADIRAAYDYLTTQKKTPPKQIVLYGRSLGSGPTCQLAQELAAAGVELGGVMLQSPLASAFRVAFNFRFTMPGDMFPNIDRVKGVACPMFIIHGTRDEVVPFWHGQELFLGTPTKWRAKPFWVDGAGHNNIEALLREDGTLFERMNDFLDKWVRNDLSADFSSAS</sequence>
<dbReference type="SUPFAM" id="SSF53474">
    <property type="entry name" value="alpha/beta-Hydrolases"/>
    <property type="match status" value="1"/>
</dbReference>
<dbReference type="InterPro" id="IPR029058">
    <property type="entry name" value="AB_hydrolase_fold"/>
</dbReference>
<dbReference type="Gene3D" id="3.40.50.1820">
    <property type="entry name" value="alpha/beta hydrolase"/>
    <property type="match status" value="1"/>
</dbReference>
<reference evidence="2 3" key="1">
    <citation type="journal article" date="2010" name="Nature">
        <title>The Ectocarpus genome and the independent evolution of multicellularity in brown algae.</title>
        <authorList>
            <person name="Cock J.M."/>
            <person name="Sterck L."/>
            <person name="Rouze P."/>
            <person name="Scornet D."/>
            <person name="Allen A.E."/>
            <person name="Amoutzias G."/>
            <person name="Anthouard V."/>
            <person name="Artiguenave F."/>
            <person name="Aury J.M."/>
            <person name="Badger J.H."/>
            <person name="Beszteri B."/>
            <person name="Billiau K."/>
            <person name="Bonnet E."/>
            <person name="Bothwell J.H."/>
            <person name="Bowler C."/>
            <person name="Boyen C."/>
            <person name="Brownlee C."/>
            <person name="Carrano C.J."/>
            <person name="Charrier B."/>
            <person name="Cho G.Y."/>
            <person name="Coelho S.M."/>
            <person name="Collen J."/>
            <person name="Corre E."/>
            <person name="Da Silva C."/>
            <person name="Delage L."/>
            <person name="Delaroque N."/>
            <person name="Dittami S.M."/>
            <person name="Doulbeau S."/>
            <person name="Elias M."/>
            <person name="Farnham G."/>
            <person name="Gachon C.M."/>
            <person name="Gschloessl B."/>
            <person name="Heesch S."/>
            <person name="Jabbari K."/>
            <person name="Jubin C."/>
            <person name="Kawai H."/>
            <person name="Kimura K."/>
            <person name="Kloareg B."/>
            <person name="Kupper F.C."/>
            <person name="Lang D."/>
            <person name="Le Bail A."/>
            <person name="Leblanc C."/>
            <person name="Lerouge P."/>
            <person name="Lohr M."/>
            <person name="Lopez P.J."/>
            <person name="Martens C."/>
            <person name="Maumus F."/>
            <person name="Michel G."/>
            <person name="Miranda-Saavedra D."/>
            <person name="Morales J."/>
            <person name="Moreau H."/>
            <person name="Motomura T."/>
            <person name="Nagasato C."/>
            <person name="Napoli C.A."/>
            <person name="Nelson D.R."/>
            <person name="Nyvall-Collen P."/>
            <person name="Peters A.F."/>
            <person name="Pommier C."/>
            <person name="Potin P."/>
            <person name="Poulain J."/>
            <person name="Quesneville H."/>
            <person name="Read B."/>
            <person name="Rensing S.A."/>
            <person name="Ritter A."/>
            <person name="Rousvoal S."/>
            <person name="Samanta M."/>
            <person name="Samson G."/>
            <person name="Schroeder D.C."/>
            <person name="Segurens B."/>
            <person name="Strittmatter M."/>
            <person name="Tonon T."/>
            <person name="Tregear J.W."/>
            <person name="Valentin K."/>
            <person name="von Dassow P."/>
            <person name="Yamagishi T."/>
            <person name="Van de Peer Y."/>
            <person name="Wincker P."/>
        </authorList>
    </citation>
    <scope>NUCLEOTIDE SEQUENCE [LARGE SCALE GENOMIC DNA]</scope>
    <source>
        <strain evidence="3">Ec32 / CCAP1310/4</strain>
    </source>
</reference>